<dbReference type="Pfam" id="PF03741">
    <property type="entry name" value="TerC"/>
    <property type="match status" value="1"/>
</dbReference>
<name>A0A6M4GYY0_9PROT</name>
<keyword evidence="4 7" id="KW-1133">Transmembrane helix</keyword>
<evidence type="ECO:0000256" key="7">
    <source>
        <dbReference type="SAM" id="Phobius"/>
    </source>
</evidence>
<feature type="transmembrane region" description="Helical" evidence="7">
    <location>
        <begin position="200"/>
        <end position="218"/>
    </location>
</feature>
<dbReference type="GO" id="GO:0016020">
    <property type="term" value="C:membrane"/>
    <property type="evidence" value="ECO:0007669"/>
    <property type="project" value="UniProtKB-SubCell"/>
</dbReference>
<feature type="transmembrane region" description="Helical" evidence="7">
    <location>
        <begin position="12"/>
        <end position="33"/>
    </location>
</feature>
<evidence type="ECO:0000256" key="4">
    <source>
        <dbReference type="ARBA" id="ARBA00022989"/>
    </source>
</evidence>
<keyword evidence="5 7" id="KW-0472">Membrane</keyword>
<organism evidence="8 9">
    <name type="scientific">Usitatibacter rugosus</name>
    <dbReference type="NCBI Taxonomy" id="2732067"/>
    <lineage>
        <taxon>Bacteria</taxon>
        <taxon>Pseudomonadati</taxon>
        <taxon>Pseudomonadota</taxon>
        <taxon>Betaproteobacteria</taxon>
        <taxon>Nitrosomonadales</taxon>
        <taxon>Usitatibacteraceae</taxon>
        <taxon>Usitatibacter</taxon>
    </lineage>
</organism>
<feature type="region of interest" description="Disordered" evidence="6">
    <location>
        <begin position="228"/>
        <end position="247"/>
    </location>
</feature>
<evidence type="ECO:0000256" key="2">
    <source>
        <dbReference type="ARBA" id="ARBA00007511"/>
    </source>
</evidence>
<feature type="transmembrane region" description="Helical" evidence="7">
    <location>
        <begin position="136"/>
        <end position="155"/>
    </location>
</feature>
<proteinExistence type="inferred from homology"/>
<dbReference type="EMBL" id="CP053069">
    <property type="protein sequence ID" value="QJR12471.1"/>
    <property type="molecule type" value="Genomic_DNA"/>
</dbReference>
<dbReference type="AlphaFoldDB" id="A0A6M4GYY0"/>
<evidence type="ECO:0000256" key="1">
    <source>
        <dbReference type="ARBA" id="ARBA00004141"/>
    </source>
</evidence>
<dbReference type="NCBIfam" id="TIGR03717">
    <property type="entry name" value="R_switched_YjbE"/>
    <property type="match status" value="1"/>
</dbReference>
<evidence type="ECO:0000313" key="8">
    <source>
        <dbReference type="EMBL" id="QJR12471.1"/>
    </source>
</evidence>
<reference evidence="8 9" key="1">
    <citation type="submission" date="2020-04" db="EMBL/GenBank/DDBJ databases">
        <title>Usitatibacter rugosus gen. nov., sp. nov. and Usitatibacter palustris sp. nov., novel members of Usitatibacteraceae fam. nov. within the order Nitrosomonadales isolated from soil.</title>
        <authorList>
            <person name="Huber K.J."/>
            <person name="Neumann-Schaal M."/>
            <person name="Geppert A."/>
            <person name="Luckner M."/>
            <person name="Wanner G."/>
            <person name="Overmann J."/>
        </authorList>
    </citation>
    <scope>NUCLEOTIDE SEQUENCE [LARGE SCALE GENOMIC DNA]</scope>
    <source>
        <strain evidence="8 9">0125_3</strain>
    </source>
</reference>
<keyword evidence="3 7" id="KW-0812">Transmembrane</keyword>
<dbReference type="InterPro" id="IPR022301">
    <property type="entry name" value="Integral_membrane_YjbE"/>
</dbReference>
<dbReference type="InterPro" id="IPR005496">
    <property type="entry name" value="Integral_membrane_TerC"/>
</dbReference>
<feature type="compositionally biased region" description="Basic and acidic residues" evidence="6">
    <location>
        <begin position="238"/>
        <end position="247"/>
    </location>
</feature>
<feature type="transmembrane region" description="Helical" evidence="7">
    <location>
        <begin position="45"/>
        <end position="66"/>
    </location>
</feature>
<sequence length="247" mass="26052">MGIETAEFWTALLKIIGVNIVLSGDNAVVIALAARSLPPRQQKQAIIWGSGAAIIMRIVLTLFAVALLELHWLKLIGSVLLLWIGVKLLLPEDGEEHIESSNNLMVAIRVILIADLVMSLDNVIAVAAAAGGHWGLLMIGLGISIPLVIFGATLLLKVMERWPIIITIGAGLLGFVAGEMAWEDGAIAGFTQQFAPATKYAVAAAGAIFVVGLGRLLAGRTLRNAAARHLESQGAHPEPAKSPDSAR</sequence>
<accession>A0A6M4GYY0</accession>
<dbReference type="RefSeq" id="WP_171094707.1">
    <property type="nucleotide sequence ID" value="NZ_CP053069.1"/>
</dbReference>
<dbReference type="PANTHER" id="PTHR30238:SF4">
    <property type="entry name" value="SLL1022 PROTEIN"/>
    <property type="match status" value="1"/>
</dbReference>
<keyword evidence="9" id="KW-1185">Reference proteome</keyword>
<evidence type="ECO:0008006" key="10">
    <source>
        <dbReference type="Google" id="ProtNLM"/>
    </source>
</evidence>
<evidence type="ECO:0000256" key="6">
    <source>
        <dbReference type="SAM" id="MobiDB-lite"/>
    </source>
</evidence>
<gene>
    <name evidence="8" type="ORF">DSM104443_03557</name>
</gene>
<dbReference type="PANTHER" id="PTHR30238">
    <property type="entry name" value="MEMBRANE BOUND PREDICTED REDOX MODULATOR"/>
    <property type="match status" value="1"/>
</dbReference>
<dbReference type="KEGG" id="uru:DSM104443_03557"/>
<evidence type="ECO:0000256" key="3">
    <source>
        <dbReference type="ARBA" id="ARBA00022692"/>
    </source>
</evidence>
<comment type="subcellular location">
    <subcellularLocation>
        <location evidence="1">Membrane</location>
        <topology evidence="1">Multi-pass membrane protein</topology>
    </subcellularLocation>
</comment>
<protein>
    <recommendedName>
        <fullName evidence="10">YjbE family integral membrane protein</fullName>
    </recommendedName>
</protein>
<evidence type="ECO:0000313" key="9">
    <source>
        <dbReference type="Proteomes" id="UP000501534"/>
    </source>
</evidence>
<evidence type="ECO:0000256" key="5">
    <source>
        <dbReference type="ARBA" id="ARBA00023136"/>
    </source>
</evidence>
<dbReference type="Proteomes" id="UP000501534">
    <property type="component" value="Chromosome"/>
</dbReference>
<comment type="similarity">
    <text evidence="2">Belongs to the TerC family.</text>
</comment>
<feature type="transmembrane region" description="Helical" evidence="7">
    <location>
        <begin position="162"/>
        <end position="180"/>
    </location>
</feature>